<dbReference type="CDD" id="cd22152">
    <property type="entry name" value="F-box_AtAFR-like"/>
    <property type="match status" value="1"/>
</dbReference>
<sequence>MRRVRVSSHQSPVHKLGDSQMKLSPKFRVAMTPSLSPRHSLLAPSVPEAPSDSTPLIPGLPDDVALNCLLRLPVETHVSCRLVCRRWRWLLANKECFFTHRKALGFSDPWLFTLAFHRCTGKIQWQVLDLTHLSWHTIPAMPCRDRACPRGFGCIAIPPDGTLLVCGGLVSDMDCPLHLVLKYEIHRNRWTVMSRMLTARSFFAGGVINGRVYIAGGYSTDQFELDSAEVLDPIKGNWQPIASMGMNMSSYDSAVLNERLYVTEGCVWPFVASPRGQVYDPKTNIWQPMSVGMREGWTGSGVVIFGHLFVISEHERMRLKVYDRESDSWDTVEGSSTPERIHKPFSVASIGSKIVVVGRGLHVAIGEVESKGCCISGANTKKQKFSIRWQEVGNVPSEFRDLTPSSTQVLYA</sequence>
<dbReference type="SMART" id="SM00612">
    <property type="entry name" value="Kelch"/>
    <property type="match status" value="3"/>
</dbReference>
<dbReference type="InterPro" id="IPR015915">
    <property type="entry name" value="Kelch-typ_b-propeller"/>
</dbReference>
<dbReference type="SMART" id="SM00256">
    <property type="entry name" value="FBOX"/>
    <property type="match status" value="1"/>
</dbReference>
<dbReference type="InterPro" id="IPR006652">
    <property type="entry name" value="Kelch_1"/>
</dbReference>
<keyword evidence="2" id="KW-0677">Repeat</keyword>
<reference evidence="4 5" key="1">
    <citation type="submission" date="2023-10" db="EMBL/GenBank/DDBJ databases">
        <title>Chromosome-scale genome assembly provides insights into flower coloration mechanisms of Canna indica.</title>
        <authorList>
            <person name="Li C."/>
        </authorList>
    </citation>
    <scope>NUCLEOTIDE SEQUENCE [LARGE SCALE GENOMIC DNA]</scope>
    <source>
        <tissue evidence="4">Flower</tissue>
    </source>
</reference>
<evidence type="ECO:0000256" key="2">
    <source>
        <dbReference type="ARBA" id="ARBA00022737"/>
    </source>
</evidence>
<evidence type="ECO:0000313" key="5">
    <source>
        <dbReference type="Proteomes" id="UP001327560"/>
    </source>
</evidence>
<dbReference type="Gene3D" id="1.20.1280.50">
    <property type="match status" value="1"/>
</dbReference>
<dbReference type="AlphaFoldDB" id="A0AAQ3KV35"/>
<dbReference type="Pfam" id="PF00646">
    <property type="entry name" value="F-box"/>
    <property type="match status" value="1"/>
</dbReference>
<dbReference type="Pfam" id="PF01344">
    <property type="entry name" value="Kelch_1"/>
    <property type="match status" value="1"/>
</dbReference>
<dbReference type="EMBL" id="CP136896">
    <property type="protein sequence ID" value="WOL15324.1"/>
    <property type="molecule type" value="Genomic_DNA"/>
</dbReference>
<dbReference type="InterPro" id="IPR001810">
    <property type="entry name" value="F-box_dom"/>
</dbReference>
<keyword evidence="5" id="KW-1185">Reference proteome</keyword>
<gene>
    <name evidence="4" type="ORF">Cni_G24105</name>
</gene>
<accession>A0AAQ3KV35</accession>
<dbReference type="Gene3D" id="2.120.10.80">
    <property type="entry name" value="Kelch-type beta propeller"/>
    <property type="match status" value="1"/>
</dbReference>
<dbReference type="PANTHER" id="PTHR46344">
    <property type="entry name" value="OS02G0202900 PROTEIN"/>
    <property type="match status" value="1"/>
</dbReference>
<evidence type="ECO:0000256" key="1">
    <source>
        <dbReference type="ARBA" id="ARBA00022441"/>
    </source>
</evidence>
<name>A0AAQ3KV35_9LILI</name>
<dbReference type="InterPro" id="IPR036047">
    <property type="entry name" value="F-box-like_dom_sf"/>
</dbReference>
<evidence type="ECO:0000259" key="3">
    <source>
        <dbReference type="SMART" id="SM00256"/>
    </source>
</evidence>
<proteinExistence type="predicted"/>
<protein>
    <recommendedName>
        <fullName evidence="3">F-box domain-containing protein</fullName>
    </recommendedName>
</protein>
<dbReference type="PANTHER" id="PTHR46344:SF4">
    <property type="entry name" value="OS07G0153400 PROTEIN"/>
    <property type="match status" value="1"/>
</dbReference>
<keyword evidence="1" id="KW-0880">Kelch repeat</keyword>
<dbReference type="SUPFAM" id="SSF117281">
    <property type="entry name" value="Kelch motif"/>
    <property type="match status" value="1"/>
</dbReference>
<organism evidence="4 5">
    <name type="scientific">Canna indica</name>
    <name type="common">Indian-shot</name>
    <dbReference type="NCBI Taxonomy" id="4628"/>
    <lineage>
        <taxon>Eukaryota</taxon>
        <taxon>Viridiplantae</taxon>
        <taxon>Streptophyta</taxon>
        <taxon>Embryophyta</taxon>
        <taxon>Tracheophyta</taxon>
        <taxon>Spermatophyta</taxon>
        <taxon>Magnoliopsida</taxon>
        <taxon>Liliopsida</taxon>
        <taxon>Zingiberales</taxon>
        <taxon>Cannaceae</taxon>
        <taxon>Canna</taxon>
    </lineage>
</organism>
<dbReference type="Proteomes" id="UP001327560">
    <property type="component" value="Chromosome 7"/>
</dbReference>
<evidence type="ECO:0000313" key="4">
    <source>
        <dbReference type="EMBL" id="WOL15324.1"/>
    </source>
</evidence>
<dbReference type="SUPFAM" id="SSF81383">
    <property type="entry name" value="F-box domain"/>
    <property type="match status" value="1"/>
</dbReference>
<feature type="domain" description="F-box" evidence="3">
    <location>
        <begin position="60"/>
        <end position="100"/>
    </location>
</feature>